<feature type="region of interest" description="Disordered" evidence="1">
    <location>
        <begin position="239"/>
        <end position="258"/>
    </location>
</feature>
<dbReference type="VEuPathDB" id="FungiDB:GWK60_L16511"/>
<evidence type="ECO:0000313" key="4">
    <source>
        <dbReference type="Proteomes" id="UP000054886"/>
    </source>
</evidence>
<dbReference type="EMBL" id="LLZZ01000122">
    <property type="protein sequence ID" value="KTB02863.1"/>
    <property type="molecule type" value="Genomic_DNA"/>
</dbReference>
<organism evidence="2 4">
    <name type="scientific">Candida glabrata</name>
    <name type="common">Yeast</name>
    <name type="synonym">Torulopsis glabrata</name>
    <dbReference type="NCBI Taxonomy" id="5478"/>
    <lineage>
        <taxon>Eukaryota</taxon>
        <taxon>Fungi</taxon>
        <taxon>Dikarya</taxon>
        <taxon>Ascomycota</taxon>
        <taxon>Saccharomycotina</taxon>
        <taxon>Saccharomycetes</taxon>
        <taxon>Saccharomycetales</taxon>
        <taxon>Saccharomycetaceae</taxon>
        <taxon>Nakaseomyces</taxon>
    </lineage>
</organism>
<comment type="caution">
    <text evidence="2">The sequence shown here is derived from an EMBL/GenBank/DDBJ whole genome shotgun (WGS) entry which is preliminary data.</text>
</comment>
<accession>A0A0W0CST4</accession>
<dbReference type="VEuPathDB" id="FungiDB:CAGL0L12584g"/>
<name>A0A0W0CST4_CANGB</name>
<dbReference type="VEuPathDB" id="FungiDB:B1J91_L12584g"/>
<dbReference type="Proteomes" id="UP000054886">
    <property type="component" value="Unassembled WGS sequence"/>
</dbReference>
<dbReference type="OrthoDB" id="4069919at2759"/>
<evidence type="ECO:0000313" key="3">
    <source>
        <dbReference type="EMBL" id="KTB02863.1"/>
    </source>
</evidence>
<dbReference type="VEuPathDB" id="FungiDB:GVI51_L12529"/>
<dbReference type="AlphaFoldDB" id="A0A0W0CST4"/>
<proteinExistence type="predicted"/>
<evidence type="ECO:0000313" key="2">
    <source>
        <dbReference type="EMBL" id="KTA99237.1"/>
    </source>
</evidence>
<gene>
    <name evidence="3" type="ORF">AO440_004837</name>
    <name evidence="2" type="ORF">AO440_005053</name>
</gene>
<feature type="compositionally biased region" description="Polar residues" evidence="1">
    <location>
        <begin position="246"/>
        <end position="258"/>
    </location>
</feature>
<reference evidence="2 4" key="1">
    <citation type="submission" date="2015-10" db="EMBL/GenBank/DDBJ databases">
        <title>Draft genomes sequences of Candida glabrata isolates 1A, 1B, 2A, 2B, 3A and 3B.</title>
        <authorList>
            <person name="Haavelsrud O.E."/>
            <person name="Gaustad P."/>
        </authorList>
    </citation>
    <scope>NUCLEOTIDE SEQUENCE [LARGE SCALE GENOMIC DNA]</scope>
    <source>
        <strain evidence="2">910700640</strain>
    </source>
</reference>
<evidence type="ECO:0000256" key="1">
    <source>
        <dbReference type="SAM" id="MobiDB-lite"/>
    </source>
</evidence>
<sequence>MVKSLFGEKSLRNGARSQLELNKFLIHKFLKSVIAKYSLLLQPSPPGNDLASLCRIFEGILIRVRGNRAQFKKVCCIIIKFLECCHNEYNYMQFLKHDLKRLLVTAFVLSVPNNGTDEAERSIIRDKIYTCYSNVTGLKEEEIINCCSITRPILIRRSREQYKAIRYKQMKDARRERDPRIIQLTNDMNEDTATMSDLALHNFLEPFDITSTFTFTKRNNIGTSAPASLSASMMLNMSRTDPTDPWNGSTGAPPSSEYYNNTDGSVSNEYVLGTEIQRFNEITKKLIQSNFNVQ</sequence>
<protein>
    <submittedName>
        <fullName evidence="2">Uncharacterized protein</fullName>
    </submittedName>
</protein>
<dbReference type="EMBL" id="LLZZ01000146">
    <property type="protein sequence ID" value="KTA99237.1"/>
    <property type="molecule type" value="Genomic_DNA"/>
</dbReference>